<accession>A0A4V3AQ49</accession>
<dbReference type="CDD" id="cd08422">
    <property type="entry name" value="PBP2_CrgA_like"/>
    <property type="match status" value="1"/>
</dbReference>
<dbReference type="InterPro" id="IPR000847">
    <property type="entry name" value="LysR_HTH_N"/>
</dbReference>
<dbReference type="Gene3D" id="1.10.10.10">
    <property type="entry name" value="Winged helix-like DNA-binding domain superfamily/Winged helix DNA-binding domain"/>
    <property type="match status" value="1"/>
</dbReference>
<dbReference type="PROSITE" id="PS50931">
    <property type="entry name" value="HTH_LYSR"/>
    <property type="match status" value="1"/>
</dbReference>
<dbReference type="InterPro" id="IPR058163">
    <property type="entry name" value="LysR-type_TF_proteobact-type"/>
</dbReference>
<gene>
    <name evidence="6" type="ORF">E1832_21995</name>
</gene>
<dbReference type="SUPFAM" id="SSF53850">
    <property type="entry name" value="Periplasmic binding protein-like II"/>
    <property type="match status" value="1"/>
</dbReference>
<dbReference type="AlphaFoldDB" id="A0A4V3AQ49"/>
<evidence type="ECO:0000256" key="1">
    <source>
        <dbReference type="ARBA" id="ARBA00009437"/>
    </source>
</evidence>
<organism evidence="6 7">
    <name type="scientific">Antarcticimicrobium luteum</name>
    <dbReference type="NCBI Taxonomy" id="2547397"/>
    <lineage>
        <taxon>Bacteria</taxon>
        <taxon>Pseudomonadati</taxon>
        <taxon>Pseudomonadota</taxon>
        <taxon>Alphaproteobacteria</taxon>
        <taxon>Rhodobacterales</taxon>
        <taxon>Paracoccaceae</taxon>
        <taxon>Antarcticimicrobium</taxon>
    </lineage>
</organism>
<dbReference type="Pfam" id="PF00126">
    <property type="entry name" value="HTH_1"/>
    <property type="match status" value="1"/>
</dbReference>
<protein>
    <submittedName>
        <fullName evidence="6">LysR family transcriptional regulator</fullName>
    </submittedName>
</protein>
<sequence length="297" mass="32157">MDKLSVMKAFCRIVERGSFSRAAEDLGVSAALLSRDVKLLEQSLGCTLLTRTTRTMSLTGNGQLYYDEARRLLAQVAEMEDRVREGAGTVAGRLRVNAPHSFGVTALAPILPGFLARNPDLNLTLSLDDRVVDMIEGGFDLSIRVRPDMPDSSLIARPIAPVRQALFAAPAYLDAHGIPQAPQDLTDHQTLEFLLSSATGQWEMTGPEGVIPVPLHSRHMIGSSLVLRDMMIAGMGIGALPDFISNAPEAKGDLIRVLPDHDLPPRHVYAVTASRLAADAKTAAFLDFLQTALRSPR</sequence>
<evidence type="ECO:0000259" key="5">
    <source>
        <dbReference type="PROSITE" id="PS50931"/>
    </source>
</evidence>
<evidence type="ECO:0000256" key="4">
    <source>
        <dbReference type="ARBA" id="ARBA00023163"/>
    </source>
</evidence>
<name>A0A4V3AQ49_9RHOB</name>
<dbReference type="RefSeq" id="WP_133361925.1">
    <property type="nucleotide sequence ID" value="NZ_SMUV01000074.1"/>
</dbReference>
<feature type="domain" description="HTH lysR-type" evidence="5">
    <location>
        <begin position="1"/>
        <end position="59"/>
    </location>
</feature>
<dbReference type="SUPFAM" id="SSF46785">
    <property type="entry name" value="Winged helix' DNA-binding domain"/>
    <property type="match status" value="1"/>
</dbReference>
<proteinExistence type="inferred from homology"/>
<keyword evidence="4" id="KW-0804">Transcription</keyword>
<keyword evidence="2" id="KW-0805">Transcription regulation</keyword>
<evidence type="ECO:0000256" key="3">
    <source>
        <dbReference type="ARBA" id="ARBA00023125"/>
    </source>
</evidence>
<evidence type="ECO:0000313" key="6">
    <source>
        <dbReference type="EMBL" id="TDK41357.1"/>
    </source>
</evidence>
<dbReference type="Proteomes" id="UP000295301">
    <property type="component" value="Unassembled WGS sequence"/>
</dbReference>
<comment type="caution">
    <text evidence="6">The sequence shown here is derived from an EMBL/GenBank/DDBJ whole genome shotgun (WGS) entry which is preliminary data.</text>
</comment>
<dbReference type="InterPro" id="IPR036388">
    <property type="entry name" value="WH-like_DNA-bd_sf"/>
</dbReference>
<keyword evidence="7" id="KW-1185">Reference proteome</keyword>
<dbReference type="InterPro" id="IPR036390">
    <property type="entry name" value="WH_DNA-bd_sf"/>
</dbReference>
<dbReference type="PANTHER" id="PTHR30537">
    <property type="entry name" value="HTH-TYPE TRANSCRIPTIONAL REGULATOR"/>
    <property type="match status" value="1"/>
</dbReference>
<evidence type="ECO:0000256" key="2">
    <source>
        <dbReference type="ARBA" id="ARBA00023015"/>
    </source>
</evidence>
<keyword evidence="3" id="KW-0238">DNA-binding</keyword>
<dbReference type="PANTHER" id="PTHR30537:SF5">
    <property type="entry name" value="HTH-TYPE TRANSCRIPTIONAL ACTIVATOR TTDR-RELATED"/>
    <property type="match status" value="1"/>
</dbReference>
<dbReference type="Gene3D" id="3.40.190.290">
    <property type="match status" value="1"/>
</dbReference>
<dbReference type="Pfam" id="PF03466">
    <property type="entry name" value="LysR_substrate"/>
    <property type="match status" value="1"/>
</dbReference>
<dbReference type="GO" id="GO:0003700">
    <property type="term" value="F:DNA-binding transcription factor activity"/>
    <property type="evidence" value="ECO:0007669"/>
    <property type="project" value="InterPro"/>
</dbReference>
<dbReference type="OrthoDB" id="9813056at2"/>
<dbReference type="GO" id="GO:0003677">
    <property type="term" value="F:DNA binding"/>
    <property type="evidence" value="ECO:0007669"/>
    <property type="project" value="UniProtKB-KW"/>
</dbReference>
<reference evidence="6 7" key="1">
    <citation type="submission" date="2019-03" db="EMBL/GenBank/DDBJ databases">
        <title>Ruegeria lutea sp. nov., a novel strain, isolated from marine sediment, the Masan Bay, South Korea.</title>
        <authorList>
            <person name="Kim J."/>
            <person name="Kim D.-Y."/>
            <person name="Lee S.-S."/>
        </authorList>
    </citation>
    <scope>NUCLEOTIDE SEQUENCE [LARGE SCALE GENOMIC DNA]</scope>
    <source>
        <strain evidence="6 7">318-1</strain>
    </source>
</reference>
<dbReference type="FunFam" id="1.10.10.10:FF:000001">
    <property type="entry name" value="LysR family transcriptional regulator"/>
    <property type="match status" value="1"/>
</dbReference>
<evidence type="ECO:0000313" key="7">
    <source>
        <dbReference type="Proteomes" id="UP000295301"/>
    </source>
</evidence>
<dbReference type="EMBL" id="SMUV01000074">
    <property type="protein sequence ID" value="TDK41357.1"/>
    <property type="molecule type" value="Genomic_DNA"/>
</dbReference>
<dbReference type="InterPro" id="IPR005119">
    <property type="entry name" value="LysR_subst-bd"/>
</dbReference>
<comment type="similarity">
    <text evidence="1">Belongs to the LysR transcriptional regulatory family.</text>
</comment>